<evidence type="ECO:0000313" key="2">
    <source>
        <dbReference type="EMBL" id="OAP86022.1"/>
    </source>
</evidence>
<evidence type="ECO:0000313" key="3">
    <source>
        <dbReference type="Proteomes" id="UP000078368"/>
    </source>
</evidence>
<dbReference type="STRING" id="1823756.A4H34_02255"/>
<feature type="transmembrane region" description="Helical" evidence="1">
    <location>
        <begin position="210"/>
        <end position="230"/>
    </location>
</feature>
<accession>A0A179B2V6</accession>
<dbReference type="Proteomes" id="UP000078368">
    <property type="component" value="Unassembled WGS sequence"/>
</dbReference>
<keyword evidence="1" id="KW-0472">Membrane</keyword>
<comment type="caution">
    <text evidence="2">The sequence shown here is derived from an EMBL/GenBank/DDBJ whole genome shotgun (WGS) entry which is preliminary data.</text>
</comment>
<keyword evidence="1" id="KW-0812">Transmembrane</keyword>
<name>A0A179B2V6_9ACTO</name>
<protein>
    <submittedName>
        <fullName evidence="2">Uncharacterized protein</fullName>
    </submittedName>
</protein>
<gene>
    <name evidence="2" type="ORF">A4H34_02255</name>
</gene>
<dbReference type="AlphaFoldDB" id="A0A179B2V6"/>
<reference evidence="2 3" key="1">
    <citation type="submission" date="2016-04" db="EMBL/GenBank/DDBJ databases">
        <title>Peptidophaga gingivicola gen. nov., sp. nov., isolated from human subgingival plaque.</title>
        <authorList>
            <person name="Beall C.J."/>
            <person name="Mokrzan E.M."/>
            <person name="Griffen A.L."/>
            <person name="Leys E.J."/>
        </authorList>
    </citation>
    <scope>NUCLEOTIDE SEQUENCE [LARGE SCALE GENOMIC DNA]</scope>
    <source>
        <strain evidence="2 3">BA112</strain>
    </source>
</reference>
<organism evidence="2 3">
    <name type="scientific">Peptidiphaga gingivicola</name>
    <dbReference type="NCBI Taxonomy" id="2741497"/>
    <lineage>
        <taxon>Bacteria</taxon>
        <taxon>Bacillati</taxon>
        <taxon>Actinomycetota</taxon>
        <taxon>Actinomycetes</taxon>
        <taxon>Actinomycetales</taxon>
        <taxon>Actinomycetaceae</taxon>
        <taxon>Peptidiphaga</taxon>
    </lineage>
</organism>
<feature type="transmembrane region" description="Helical" evidence="1">
    <location>
        <begin position="135"/>
        <end position="154"/>
    </location>
</feature>
<dbReference type="RefSeq" id="WP_064230927.1">
    <property type="nucleotide sequence ID" value="NZ_LVZK01000001.1"/>
</dbReference>
<evidence type="ECO:0000256" key="1">
    <source>
        <dbReference type="SAM" id="Phobius"/>
    </source>
</evidence>
<keyword evidence="3" id="KW-1185">Reference proteome</keyword>
<dbReference type="OrthoDB" id="4411614at2"/>
<proteinExistence type="predicted"/>
<feature type="transmembrane region" description="Helical" evidence="1">
    <location>
        <begin position="175"/>
        <end position="198"/>
    </location>
</feature>
<feature type="transmembrane region" description="Helical" evidence="1">
    <location>
        <begin position="237"/>
        <end position="258"/>
    </location>
</feature>
<sequence length="280" mass="30152">MTHSDTPLEEKFLEELAHELAEANIPVKRRETMLTELDELMSEGIRPESFGSPTSLAREISDALAGSEDAQRATIWSPDIPKLFAGKQRSSRCSILQLNSTDLNLGAIAVKLGLLREDDVDPAVLDAIPQRVIGALRWGPFALTAATAAVGMLVHRRRLRIPTRIGFSGKVKKTWPSKAGGLAITGLSSLVSLLSLVAPTSNRANLLVQSSQALAANTAFLLTAGSSFALKKGRIHPLYFPLSIGFLLAVEGGTLLFATRAGLARVHGRVHEQFEEKQDG</sequence>
<dbReference type="EMBL" id="LVZK01000001">
    <property type="protein sequence ID" value="OAP86022.1"/>
    <property type="molecule type" value="Genomic_DNA"/>
</dbReference>
<keyword evidence="1" id="KW-1133">Transmembrane helix</keyword>